<evidence type="ECO:0000256" key="1">
    <source>
        <dbReference type="ARBA" id="ARBA00010944"/>
    </source>
</evidence>
<organism evidence="4 5">
    <name type="scientific">Deinococcus roseus</name>
    <dbReference type="NCBI Taxonomy" id="392414"/>
    <lineage>
        <taxon>Bacteria</taxon>
        <taxon>Thermotogati</taxon>
        <taxon>Deinococcota</taxon>
        <taxon>Deinococci</taxon>
        <taxon>Deinococcales</taxon>
        <taxon>Deinococcaceae</taxon>
        <taxon>Deinococcus</taxon>
    </lineage>
</organism>
<dbReference type="InterPro" id="IPR036291">
    <property type="entry name" value="NAD(P)-bd_dom_sf"/>
</dbReference>
<evidence type="ECO:0000256" key="2">
    <source>
        <dbReference type="RuleBase" id="RU364082"/>
    </source>
</evidence>
<name>A0ABQ2D398_9DEIO</name>
<comment type="function">
    <text evidence="2">Catalyzes the reduction of dTDP-6-deoxy-L-lyxo-4-hexulose to yield dTDP-L-rhamnose.</text>
</comment>
<comment type="similarity">
    <text evidence="1 2">Belongs to the dTDP-4-dehydrorhamnose reductase family.</text>
</comment>
<sequence length="245" mass="27618">MTPKPTLLVTGGTGRMGKELLPMLTDFEVLAPGRSELDLLNPQSIRAYVAQHRFDVVLHLAAYTDVAKAEKEQELCYQTNVLAVRHLAQATRNAARFVHISTDYVFDGERGNYQEDEVVNPSNQYSLSKALGEEAARAHPGHLIVRTSFKMAPWPYPRAFSDQYTSADHVDVIARELLLLLQNLHRVPEDLRTLHVGTERKSIFDLAKQRTPAVTPMSRLEAPVHIPPDVSLNTERWEALKASWM</sequence>
<evidence type="ECO:0000313" key="5">
    <source>
        <dbReference type="Proteomes" id="UP000632222"/>
    </source>
</evidence>
<dbReference type="InterPro" id="IPR029903">
    <property type="entry name" value="RmlD-like-bd"/>
</dbReference>
<evidence type="ECO:0000259" key="3">
    <source>
        <dbReference type="Pfam" id="PF04321"/>
    </source>
</evidence>
<dbReference type="Pfam" id="PF04321">
    <property type="entry name" value="RmlD_sub_bind"/>
    <property type="match status" value="1"/>
</dbReference>
<dbReference type="Gene3D" id="3.40.50.720">
    <property type="entry name" value="NAD(P)-binding Rossmann-like Domain"/>
    <property type="match status" value="1"/>
</dbReference>
<keyword evidence="2" id="KW-0521">NADP</keyword>
<dbReference type="EMBL" id="BMOD01000006">
    <property type="protein sequence ID" value="GGJ35397.1"/>
    <property type="molecule type" value="Genomic_DNA"/>
</dbReference>
<dbReference type="EC" id="1.1.1.133" evidence="2"/>
<proteinExistence type="inferred from homology"/>
<dbReference type="Proteomes" id="UP000632222">
    <property type="component" value="Unassembled WGS sequence"/>
</dbReference>
<comment type="caution">
    <text evidence="4">The sequence shown here is derived from an EMBL/GenBank/DDBJ whole genome shotgun (WGS) entry which is preliminary data.</text>
</comment>
<evidence type="ECO:0000313" key="4">
    <source>
        <dbReference type="EMBL" id="GGJ35397.1"/>
    </source>
</evidence>
<dbReference type="SUPFAM" id="SSF51735">
    <property type="entry name" value="NAD(P)-binding Rossmann-fold domains"/>
    <property type="match status" value="1"/>
</dbReference>
<keyword evidence="2" id="KW-0560">Oxidoreductase</keyword>
<dbReference type="RefSeq" id="WP_189002710.1">
    <property type="nucleotide sequence ID" value="NZ_BMOD01000006.1"/>
</dbReference>
<comment type="pathway">
    <text evidence="2">Carbohydrate biosynthesis; dTDP-L-rhamnose biosynthesis.</text>
</comment>
<dbReference type="PANTHER" id="PTHR10491:SF4">
    <property type="entry name" value="METHIONINE ADENOSYLTRANSFERASE 2 SUBUNIT BETA"/>
    <property type="match status" value="1"/>
</dbReference>
<protein>
    <recommendedName>
        <fullName evidence="2">dTDP-4-dehydrorhamnose reductase</fullName>
        <ecNumber evidence="2">1.1.1.133</ecNumber>
    </recommendedName>
</protein>
<gene>
    <name evidence="4" type="ORF">GCM10008938_21810</name>
</gene>
<feature type="domain" description="RmlD-like substrate binding" evidence="3">
    <location>
        <begin position="7"/>
        <end position="148"/>
    </location>
</feature>
<dbReference type="PANTHER" id="PTHR10491">
    <property type="entry name" value="DTDP-4-DEHYDRORHAMNOSE REDUCTASE"/>
    <property type="match status" value="1"/>
</dbReference>
<dbReference type="InterPro" id="IPR005913">
    <property type="entry name" value="dTDP_dehydrorham_reduct"/>
</dbReference>
<keyword evidence="5" id="KW-1185">Reference proteome</keyword>
<accession>A0ABQ2D398</accession>
<reference evidence="5" key="1">
    <citation type="journal article" date="2019" name="Int. J. Syst. Evol. Microbiol.">
        <title>The Global Catalogue of Microorganisms (GCM) 10K type strain sequencing project: providing services to taxonomists for standard genome sequencing and annotation.</title>
        <authorList>
            <consortium name="The Broad Institute Genomics Platform"/>
            <consortium name="The Broad Institute Genome Sequencing Center for Infectious Disease"/>
            <person name="Wu L."/>
            <person name="Ma J."/>
        </authorList>
    </citation>
    <scope>NUCLEOTIDE SEQUENCE [LARGE SCALE GENOMIC DNA]</scope>
    <source>
        <strain evidence="5">JCM 14370</strain>
    </source>
</reference>